<evidence type="ECO:0000256" key="1">
    <source>
        <dbReference type="SAM" id="Coils"/>
    </source>
</evidence>
<gene>
    <name evidence="2" type="ORF">LS71_008905</name>
</gene>
<dbReference type="Proteomes" id="UP000029733">
    <property type="component" value="Unassembled WGS sequence"/>
</dbReference>
<keyword evidence="1" id="KW-0175">Coiled coil</keyword>
<accession>A0A4U8T5U0</accession>
<keyword evidence="3" id="KW-1185">Reference proteome</keyword>
<dbReference type="EMBL" id="JRPR02000013">
    <property type="protein sequence ID" value="TLD94930.1"/>
    <property type="molecule type" value="Genomic_DNA"/>
</dbReference>
<organism evidence="2 3">
    <name type="scientific">Helicobacter jaachi</name>
    <dbReference type="NCBI Taxonomy" id="1677920"/>
    <lineage>
        <taxon>Bacteria</taxon>
        <taxon>Pseudomonadati</taxon>
        <taxon>Campylobacterota</taxon>
        <taxon>Epsilonproteobacteria</taxon>
        <taxon>Campylobacterales</taxon>
        <taxon>Helicobacteraceae</taxon>
        <taxon>Helicobacter</taxon>
    </lineage>
</organism>
<comment type="caution">
    <text evidence="2">The sequence shown here is derived from an EMBL/GenBank/DDBJ whole genome shotgun (WGS) entry which is preliminary data.</text>
</comment>
<evidence type="ECO:0000313" key="3">
    <source>
        <dbReference type="Proteomes" id="UP000029733"/>
    </source>
</evidence>
<name>A0A4U8T5U0_9HELI</name>
<sequence length="144" mass="17226">MFRKLLKSRRKLESLKAQVEDLQAQNEALQCANANLTEELEETQKANMRQGARIQKQTREILSLKNKGKDKGFSFFSLLYEQYSQAKHKTWKRGQYIILRRKGDKKIGARLHIYERSLQFIKGRERVRTIKIEYLFENDWEVCE</sequence>
<feature type="coiled-coil region" evidence="1">
    <location>
        <begin position="5"/>
        <end position="53"/>
    </location>
</feature>
<dbReference type="RefSeq" id="WP_034356758.1">
    <property type="nucleotide sequence ID" value="NZ_JRPR02000013.1"/>
</dbReference>
<proteinExistence type="predicted"/>
<reference evidence="2 3" key="1">
    <citation type="journal article" date="2014" name="Genome Announc.">
        <title>Draft genome sequences of eight enterohepatic helicobacter species isolated from both laboratory and wild rodents.</title>
        <authorList>
            <person name="Sheh A."/>
            <person name="Shen Z."/>
            <person name="Fox J.G."/>
        </authorList>
    </citation>
    <scope>NUCLEOTIDE SEQUENCE [LARGE SCALE GENOMIC DNA]</scope>
    <source>
        <strain evidence="2 3">MIT 09-6949</strain>
    </source>
</reference>
<dbReference type="AlphaFoldDB" id="A0A4U8T5U0"/>
<protein>
    <submittedName>
        <fullName evidence="2">Uncharacterized protein</fullName>
    </submittedName>
</protein>
<evidence type="ECO:0000313" key="2">
    <source>
        <dbReference type="EMBL" id="TLD94930.1"/>
    </source>
</evidence>
<dbReference type="STRING" id="1677920.LS71_08790"/>